<comment type="caution">
    <text evidence="2">The sequence shown here is derived from an EMBL/GenBank/DDBJ whole genome shotgun (WGS) entry which is preliminary data.</text>
</comment>
<proteinExistence type="predicted"/>
<dbReference type="Proteomes" id="UP000316714">
    <property type="component" value="Unassembled WGS sequence"/>
</dbReference>
<reference evidence="2 3" key="1">
    <citation type="submission" date="2019-02" db="EMBL/GenBank/DDBJ databases">
        <title>Deep-cultivation of Planctomycetes and their phenomic and genomic characterization uncovers novel biology.</title>
        <authorList>
            <person name="Wiegand S."/>
            <person name="Jogler M."/>
            <person name="Boedeker C."/>
            <person name="Pinto D."/>
            <person name="Vollmers J."/>
            <person name="Rivas-Marin E."/>
            <person name="Kohn T."/>
            <person name="Peeters S.H."/>
            <person name="Heuer A."/>
            <person name="Rast P."/>
            <person name="Oberbeckmann S."/>
            <person name="Bunk B."/>
            <person name="Jeske O."/>
            <person name="Meyerdierks A."/>
            <person name="Storesund J.E."/>
            <person name="Kallscheuer N."/>
            <person name="Luecker S."/>
            <person name="Lage O.M."/>
            <person name="Pohl T."/>
            <person name="Merkel B.J."/>
            <person name="Hornburger P."/>
            <person name="Mueller R.-W."/>
            <person name="Bruemmer F."/>
            <person name="Labrenz M."/>
            <person name="Spormann A.M."/>
            <person name="Op Den Camp H."/>
            <person name="Overmann J."/>
            <person name="Amann R."/>
            <person name="Jetten M.S.M."/>
            <person name="Mascher T."/>
            <person name="Medema M.H."/>
            <person name="Devos D.P."/>
            <person name="Kaster A.-K."/>
            <person name="Ovreas L."/>
            <person name="Rohde M."/>
            <person name="Galperin M.Y."/>
            <person name="Jogler C."/>
        </authorList>
    </citation>
    <scope>NUCLEOTIDE SEQUENCE [LARGE SCALE GENOMIC DNA]</scope>
    <source>
        <strain evidence="2 3">KOR34</strain>
    </source>
</reference>
<dbReference type="RefSeq" id="WP_146568548.1">
    <property type="nucleotide sequence ID" value="NZ_SIHJ01000005.1"/>
</dbReference>
<feature type="compositionally biased region" description="Low complexity" evidence="1">
    <location>
        <begin position="235"/>
        <end position="246"/>
    </location>
</feature>
<dbReference type="EMBL" id="SIHJ01000005">
    <property type="protein sequence ID" value="TWT30176.1"/>
    <property type="molecule type" value="Genomic_DNA"/>
</dbReference>
<feature type="compositionally biased region" description="Basic and acidic residues" evidence="1">
    <location>
        <begin position="562"/>
        <end position="571"/>
    </location>
</feature>
<keyword evidence="3" id="KW-1185">Reference proteome</keyword>
<accession>A0A5C5UUZ6</accession>
<dbReference type="OrthoDB" id="288428at2"/>
<dbReference type="AlphaFoldDB" id="A0A5C5UUZ6"/>
<name>A0A5C5UUZ6_9BACT</name>
<organism evidence="2 3">
    <name type="scientific">Posidoniimonas corsicana</name>
    <dbReference type="NCBI Taxonomy" id="1938618"/>
    <lineage>
        <taxon>Bacteria</taxon>
        <taxon>Pseudomonadati</taxon>
        <taxon>Planctomycetota</taxon>
        <taxon>Planctomycetia</taxon>
        <taxon>Pirellulales</taxon>
        <taxon>Lacipirellulaceae</taxon>
        <taxon>Posidoniimonas</taxon>
    </lineage>
</organism>
<evidence type="ECO:0000256" key="1">
    <source>
        <dbReference type="SAM" id="MobiDB-lite"/>
    </source>
</evidence>
<evidence type="ECO:0000313" key="3">
    <source>
        <dbReference type="Proteomes" id="UP000316714"/>
    </source>
</evidence>
<feature type="region of interest" description="Disordered" evidence="1">
    <location>
        <begin position="227"/>
        <end position="246"/>
    </location>
</feature>
<sequence>MSSPADPKVRAYLKRQLARNPWEESERIVAERARALRLRPRAAASAGVDTGEERQRLRSELDALRTTAFTAPLPELSERLARLKLDDYPDLRSAAERLRTILASRSVLPQLTGHRDFNPDFLACFKEVLVSPARDTAVLRERVLNSFGNRKLRKSGVRMIRLLEKQAPALCALERPWLDALTKQKHRSGGAAAAGSASEKATPGWVVAVIVIFIVLPALRALSRFGDEEQPARKPPTVTVTPPDVTFPRPDLRLSPNTAEQTELVSWFSTDALFGAQTYQFSFQPTPSNRRTGEYDPLQQPEVIAFYMAPPAIDEEIQRLIADYKYPLPTMPGFNRADRREIARLRFYYGLKKLHDQYIAEAQKRVETAANDPPPQPAATPLDDEASGSPWDGMATAGEESFSDRLGRGRFPRPRYATPPPPPRGSPFRVDHGSPWTVGGRRNAKITRSSATTGEIRISLGEKDGVRVWKFRFKPTPDGVDTEDQEPLHETVLLEFEAPGPVIAQALDNIADELAGQQLRRPPSLREDSNESWGRISKRLSIPTEAQRLRHVQQLSLLHAQHRQDAPKPDEAEASSPWDSE</sequence>
<evidence type="ECO:0000313" key="2">
    <source>
        <dbReference type="EMBL" id="TWT30176.1"/>
    </source>
</evidence>
<feature type="region of interest" description="Disordered" evidence="1">
    <location>
        <begin position="557"/>
        <end position="581"/>
    </location>
</feature>
<feature type="region of interest" description="Disordered" evidence="1">
    <location>
        <begin position="368"/>
        <end position="441"/>
    </location>
</feature>
<gene>
    <name evidence="2" type="ORF">KOR34_47340</name>
</gene>
<protein>
    <submittedName>
        <fullName evidence="2">Uncharacterized protein</fullName>
    </submittedName>
</protein>